<dbReference type="EMBL" id="CP111014">
    <property type="protein sequence ID" value="WAQ99894.1"/>
    <property type="molecule type" value="Genomic_DNA"/>
</dbReference>
<reference evidence="4" key="1">
    <citation type="submission" date="2022-11" db="EMBL/GenBank/DDBJ databases">
        <title>Centuries of genome instability and evolution in soft-shell clam transmissible cancer (bioRxiv).</title>
        <authorList>
            <person name="Hart S.F.M."/>
            <person name="Yonemitsu M.A."/>
            <person name="Giersch R.M."/>
            <person name="Beal B.F."/>
            <person name="Arriagada G."/>
            <person name="Davis B.W."/>
            <person name="Ostrander E.A."/>
            <person name="Goff S.P."/>
            <person name="Metzger M.J."/>
        </authorList>
    </citation>
    <scope>NUCLEOTIDE SEQUENCE</scope>
    <source>
        <strain evidence="4">MELC-2E11</strain>
        <tissue evidence="4">Siphon/mantle</tissue>
    </source>
</reference>
<evidence type="ECO:0000259" key="3">
    <source>
        <dbReference type="Pfam" id="PF23069"/>
    </source>
</evidence>
<keyword evidence="2" id="KW-0812">Transmembrane</keyword>
<feature type="transmembrane region" description="Helical" evidence="2">
    <location>
        <begin position="192"/>
        <end position="216"/>
    </location>
</feature>
<sequence>MSHMIHACLTRPCVVNLEAAAADSLRLCPSMFHGQFQYSVSDGGVTSCGGTGSDMSTCSSQYTLEFDYSLCSKIMAYSGSGLVKCVYDLEVGAYTVTMVMNQDPALTTDTERFTCLVSQSAGNGTVFVSLSPGSCMRIQTPFETPVLPTEPNTTTTTTSSTTTTTSTTTSLPLTTNMATPAAATSESEDQTLVYVLIAVGCLTGGLVTALATIVVCRYCKRTQKPPCQTPDIIIETLPHKTAGYSMMPFSSMQAPRQDTILGDHISEKDVTVFPQTQSIDLTQNISKNMTSTSLVSQSGHTSNNVLSTVPESAQMVTRQFSAGHLKSRVNVPSWRLVSDSSATLQPVIPPDNRGSPDSDQDYVFASTPKAQAHVVRQNAYSGETTRQFTNKVTPNRESVSRDHSLKREKTTTITVPTLDGIIMDDTVNFALRYSSRMMTCKREFEEGKFKSNRSNLSERVVQIATTDPPSRQNSMLGRRCSEPAILARADSFYGTQMAPIQSTASNDHKTARRALTAKTGRSATFFIGASKPQPTLINSFEQADVFHPETSSVRVSPVSEASLPVSPEARNTPQITHQQTDHLL</sequence>
<evidence type="ECO:0000256" key="2">
    <source>
        <dbReference type="SAM" id="Phobius"/>
    </source>
</evidence>
<name>A0ABY7DR52_MYAAR</name>
<proteinExistence type="predicted"/>
<feature type="region of interest" description="Disordered" evidence="1">
    <location>
        <begin position="143"/>
        <end position="173"/>
    </location>
</feature>
<feature type="compositionally biased region" description="Low complexity" evidence="1">
    <location>
        <begin position="144"/>
        <end position="173"/>
    </location>
</feature>
<dbReference type="InterPro" id="IPR055470">
    <property type="entry name" value="DUF7042"/>
</dbReference>
<feature type="domain" description="DUF7042" evidence="3">
    <location>
        <begin position="28"/>
        <end position="142"/>
    </location>
</feature>
<keyword evidence="2" id="KW-1133">Transmembrane helix</keyword>
<dbReference type="Proteomes" id="UP001164746">
    <property type="component" value="Chromosome 3"/>
</dbReference>
<evidence type="ECO:0000313" key="4">
    <source>
        <dbReference type="EMBL" id="WAQ99894.1"/>
    </source>
</evidence>
<keyword evidence="5" id="KW-1185">Reference proteome</keyword>
<feature type="compositionally biased region" description="Polar residues" evidence="1">
    <location>
        <begin position="569"/>
        <end position="578"/>
    </location>
</feature>
<accession>A0ABY7DR52</accession>
<dbReference type="Pfam" id="PF23069">
    <property type="entry name" value="DUF7042"/>
    <property type="match status" value="1"/>
</dbReference>
<evidence type="ECO:0000256" key="1">
    <source>
        <dbReference type="SAM" id="MobiDB-lite"/>
    </source>
</evidence>
<organism evidence="4 5">
    <name type="scientific">Mya arenaria</name>
    <name type="common">Soft-shell clam</name>
    <dbReference type="NCBI Taxonomy" id="6604"/>
    <lineage>
        <taxon>Eukaryota</taxon>
        <taxon>Metazoa</taxon>
        <taxon>Spiralia</taxon>
        <taxon>Lophotrochozoa</taxon>
        <taxon>Mollusca</taxon>
        <taxon>Bivalvia</taxon>
        <taxon>Autobranchia</taxon>
        <taxon>Heteroconchia</taxon>
        <taxon>Euheterodonta</taxon>
        <taxon>Imparidentia</taxon>
        <taxon>Neoheterodontei</taxon>
        <taxon>Myida</taxon>
        <taxon>Myoidea</taxon>
        <taxon>Myidae</taxon>
        <taxon>Mya</taxon>
    </lineage>
</organism>
<feature type="region of interest" description="Disordered" evidence="1">
    <location>
        <begin position="549"/>
        <end position="584"/>
    </location>
</feature>
<protein>
    <recommendedName>
        <fullName evidence="3">DUF7042 domain-containing protein</fullName>
    </recommendedName>
</protein>
<gene>
    <name evidence="4" type="ORF">MAR_024267</name>
</gene>
<keyword evidence="2" id="KW-0472">Membrane</keyword>
<evidence type="ECO:0000313" key="5">
    <source>
        <dbReference type="Proteomes" id="UP001164746"/>
    </source>
</evidence>